<keyword evidence="3" id="KW-1185">Reference proteome</keyword>
<dbReference type="Proteomes" id="UP000712157">
    <property type="component" value="Unassembled WGS sequence"/>
</dbReference>
<dbReference type="CDD" id="cd04301">
    <property type="entry name" value="NAT_SF"/>
    <property type="match status" value="1"/>
</dbReference>
<dbReference type="Pfam" id="PF00583">
    <property type="entry name" value="Acetyltransf_1"/>
    <property type="match status" value="1"/>
</dbReference>
<evidence type="ECO:0000313" key="2">
    <source>
        <dbReference type="EMBL" id="MBU9736246.1"/>
    </source>
</evidence>
<evidence type="ECO:0000259" key="1">
    <source>
        <dbReference type="PROSITE" id="PS51186"/>
    </source>
</evidence>
<feature type="domain" description="N-acetyltransferase" evidence="1">
    <location>
        <begin position="2"/>
        <end position="159"/>
    </location>
</feature>
<dbReference type="InterPro" id="IPR016181">
    <property type="entry name" value="Acyl_CoA_acyltransferase"/>
</dbReference>
<dbReference type="InterPro" id="IPR000182">
    <property type="entry name" value="GNAT_dom"/>
</dbReference>
<dbReference type="EMBL" id="JAHQCW010000008">
    <property type="protein sequence ID" value="MBU9736246.1"/>
    <property type="molecule type" value="Genomic_DNA"/>
</dbReference>
<reference evidence="2" key="1">
    <citation type="submission" date="2021-06" db="EMBL/GenBank/DDBJ databases">
        <title>Description of novel taxa of the family Lachnospiraceae.</title>
        <authorList>
            <person name="Chaplin A.V."/>
            <person name="Sokolova S.R."/>
            <person name="Pikina A.P."/>
            <person name="Korzhanova M."/>
            <person name="Belova V."/>
            <person name="Korostin D."/>
            <person name="Efimov B.A."/>
        </authorList>
    </citation>
    <scope>NUCLEOTIDE SEQUENCE</scope>
    <source>
        <strain evidence="2">ASD5720</strain>
    </source>
</reference>
<evidence type="ECO:0000313" key="3">
    <source>
        <dbReference type="Proteomes" id="UP000712157"/>
    </source>
</evidence>
<name>A0A949NDQ7_9FIRM</name>
<sequence length="211" mass="24597">MIKIRNEQETDYKKVEEITRKAFYNLYIPGCAEHYLVHIMRQHKDFLPELDFVIEKDGQIIGNVMYTKARLVDENGEEKQIITFGPVSILPEYQRKGYGKMLLEYSFEKAAGLGYEVIVIFGNPGNYVSRGFKSCKKYNVCIEDGTFPAAMLVKELKADALDGRKWIYYDSPLMQIDEEEAQRFDDGLGKMEKKYQPSQEEFYIHSHAFLK</sequence>
<dbReference type="AlphaFoldDB" id="A0A949NDQ7"/>
<proteinExistence type="predicted"/>
<dbReference type="Gene3D" id="3.40.630.30">
    <property type="match status" value="1"/>
</dbReference>
<dbReference type="GO" id="GO:0016747">
    <property type="term" value="F:acyltransferase activity, transferring groups other than amino-acyl groups"/>
    <property type="evidence" value="ECO:0007669"/>
    <property type="project" value="InterPro"/>
</dbReference>
<comment type="caution">
    <text evidence="2">The sequence shown here is derived from an EMBL/GenBank/DDBJ whole genome shotgun (WGS) entry which is preliminary data.</text>
</comment>
<gene>
    <name evidence="2" type="ORF">KTH89_06820</name>
</gene>
<organism evidence="2 3">
    <name type="scientific">Diplocloster agilis</name>
    <dbReference type="NCBI Taxonomy" id="2850323"/>
    <lineage>
        <taxon>Bacteria</taxon>
        <taxon>Bacillati</taxon>
        <taxon>Bacillota</taxon>
        <taxon>Clostridia</taxon>
        <taxon>Lachnospirales</taxon>
        <taxon>Lachnospiraceae</taxon>
        <taxon>Diplocloster</taxon>
    </lineage>
</organism>
<dbReference type="PROSITE" id="PS51186">
    <property type="entry name" value="GNAT"/>
    <property type="match status" value="1"/>
</dbReference>
<protein>
    <submittedName>
        <fullName evidence="2">N-acetyltransferase</fullName>
    </submittedName>
</protein>
<dbReference type="SUPFAM" id="SSF55729">
    <property type="entry name" value="Acyl-CoA N-acyltransferases (Nat)"/>
    <property type="match status" value="1"/>
</dbReference>
<dbReference type="RefSeq" id="WP_238721153.1">
    <property type="nucleotide sequence ID" value="NZ_JAHQCW010000008.1"/>
</dbReference>
<accession>A0A949NDQ7</accession>